<proteinExistence type="predicted"/>
<feature type="compositionally biased region" description="Basic and acidic residues" evidence="1">
    <location>
        <begin position="474"/>
        <end position="483"/>
    </location>
</feature>
<dbReference type="AlphaFoldDB" id="A0AAD4Z7H7"/>
<evidence type="ECO:0000313" key="3">
    <source>
        <dbReference type="Proteomes" id="UP001054821"/>
    </source>
</evidence>
<dbReference type="PANTHER" id="PTHR33223">
    <property type="entry name" value="CCHC-TYPE DOMAIN-CONTAINING PROTEIN"/>
    <property type="match status" value="1"/>
</dbReference>
<dbReference type="EMBL" id="JAJFAZ020000004">
    <property type="protein sequence ID" value="KAI5335379.1"/>
    <property type="molecule type" value="Genomic_DNA"/>
</dbReference>
<reference evidence="2 3" key="1">
    <citation type="journal article" date="2022" name="G3 (Bethesda)">
        <title>Whole-genome sequence and methylome profiling of the almond [Prunus dulcis (Mill.) D.A. Webb] cultivar 'Nonpareil'.</title>
        <authorList>
            <person name="D'Amico-Willman K.M."/>
            <person name="Ouma W.Z."/>
            <person name="Meulia T."/>
            <person name="Sideli G.M."/>
            <person name="Gradziel T.M."/>
            <person name="Fresnedo-Ramirez J."/>
        </authorList>
    </citation>
    <scope>NUCLEOTIDE SEQUENCE [LARGE SCALE GENOMIC DNA]</scope>
    <source>
        <strain evidence="2">Clone GOH B32 T37-40</strain>
    </source>
</reference>
<gene>
    <name evidence="2" type="ORF">L3X38_025512</name>
</gene>
<evidence type="ECO:0000313" key="2">
    <source>
        <dbReference type="EMBL" id="KAI5335379.1"/>
    </source>
</evidence>
<feature type="region of interest" description="Disordered" evidence="1">
    <location>
        <begin position="391"/>
        <end position="483"/>
    </location>
</feature>
<keyword evidence="3" id="KW-1185">Reference proteome</keyword>
<name>A0AAD4Z7H7_PRUDU</name>
<evidence type="ECO:0008006" key="4">
    <source>
        <dbReference type="Google" id="ProtNLM"/>
    </source>
</evidence>
<feature type="compositionally biased region" description="Basic residues" evidence="1">
    <location>
        <begin position="463"/>
        <end position="473"/>
    </location>
</feature>
<evidence type="ECO:0000256" key="1">
    <source>
        <dbReference type="SAM" id="MobiDB-lite"/>
    </source>
</evidence>
<feature type="compositionally biased region" description="Basic and acidic residues" evidence="1">
    <location>
        <begin position="392"/>
        <end position="410"/>
    </location>
</feature>
<protein>
    <recommendedName>
        <fullName evidence="4">Retrotransposon gag domain-containing protein</fullName>
    </recommendedName>
</protein>
<dbReference type="Proteomes" id="UP001054821">
    <property type="component" value="Chromosome 4"/>
</dbReference>
<comment type="caution">
    <text evidence="2">The sequence shown here is derived from an EMBL/GenBank/DDBJ whole genome shotgun (WGS) entry which is preliminary data.</text>
</comment>
<feature type="compositionally biased region" description="Basic and acidic residues" evidence="1">
    <location>
        <begin position="450"/>
        <end position="462"/>
    </location>
</feature>
<sequence length="522" mass="59464">MIQDMVPHARRIGRPVYRRPYPEHFDQEEFLRGFKVSDFALFSGDGLQSTVEHIGRFTAQCMEIGHREALKLRLFSSTLMGADFSWYVKLPQNSVPNWQVIEQVFQEQFYRPEPKVSMADLAKISQKTTEWDSTKPSGSRTTVVHAVDIEDIDSEERGDEVYLEEEESAGVKLAEIMAKGLYVCKALSKASKDQRLTTARMSKFSGTSQKAAITKSNTFDISKAEQIFNQLLKEKIIKLSNDHDVPSANEIRNKTYCKFHNVWSHTTNNCLVFRNALQDLIDRKILKFPEKATMGVDQNPFPNAQVNMVNANFPRPDQPRPRLDLGGSVKAAAERRAREIPGDPKAKGKAKMYPKVTKVLETKVTAKEEPPKAIVLCSRCQCEVTLEVVPPKPKESTKEPTKGLIKEQTKDQVQVGRSRSFERNMVTSPAENYGPHSPKGGMEVRPNKRPLHEYQDRYERPRYQPKKRNKHAPSKADKRQAQLDRLVELREKLRLEELELAKADAVALLEAAAAEEMKICRE</sequence>
<organism evidence="2 3">
    <name type="scientific">Prunus dulcis</name>
    <name type="common">Almond</name>
    <name type="synonym">Amygdalus dulcis</name>
    <dbReference type="NCBI Taxonomy" id="3755"/>
    <lineage>
        <taxon>Eukaryota</taxon>
        <taxon>Viridiplantae</taxon>
        <taxon>Streptophyta</taxon>
        <taxon>Embryophyta</taxon>
        <taxon>Tracheophyta</taxon>
        <taxon>Spermatophyta</taxon>
        <taxon>Magnoliopsida</taxon>
        <taxon>eudicotyledons</taxon>
        <taxon>Gunneridae</taxon>
        <taxon>Pentapetalae</taxon>
        <taxon>rosids</taxon>
        <taxon>fabids</taxon>
        <taxon>Rosales</taxon>
        <taxon>Rosaceae</taxon>
        <taxon>Amygdaloideae</taxon>
        <taxon>Amygdaleae</taxon>
        <taxon>Prunus</taxon>
    </lineage>
</organism>
<dbReference type="PANTHER" id="PTHR33223:SF6">
    <property type="entry name" value="CCHC-TYPE DOMAIN-CONTAINING PROTEIN"/>
    <property type="match status" value="1"/>
</dbReference>
<accession>A0AAD4Z7H7</accession>